<dbReference type="EC" id="2.4.-.-" evidence="3"/>
<sequence length="363" mass="41443">MVKLCVLADADSIHTRKWIDYFSELNYEIHLISMRKTHYRYSDNVKIYILKPPFNNKLSYFLLINKVKNIINKVKPDILHGHYATSYGMLGKMSGFHPFIVSAWGSDIYEFPNRNKLNEKMLKSILNSADAVCSTSNNMSLEMKKYYDGDIIITPFGVDLSKFKQTDSILNKDYITIGVAKNLKPIYGINYLIEAFSEVKNELKHLKFRLLIIGDGSERTKLEKLCEEKGVSSIVEFTGNIDNDKIPEYINLMDIVCIPSLSESFGVAAVEACACGRPVIASNVGGLKEIVINGYNGYLVKAADVNDIKEKIKLILSDRDKLIEFSNNARLFVEDNYNWSNNREIMKKLYDKFTNNKLCVNEN</sequence>
<dbReference type="PANTHER" id="PTHR45947:SF15">
    <property type="entry name" value="TEICHURONIC ACID BIOSYNTHESIS GLYCOSYLTRANSFERASE TUAC-RELATED"/>
    <property type="match status" value="1"/>
</dbReference>
<dbReference type="InterPro" id="IPR050194">
    <property type="entry name" value="Glycosyltransferase_grp1"/>
</dbReference>
<dbReference type="InterPro" id="IPR028098">
    <property type="entry name" value="Glyco_trans_4-like_N"/>
</dbReference>
<dbReference type="InterPro" id="IPR001296">
    <property type="entry name" value="Glyco_trans_1"/>
</dbReference>
<dbReference type="Gene3D" id="3.40.50.2000">
    <property type="entry name" value="Glycogen Phosphorylase B"/>
    <property type="match status" value="2"/>
</dbReference>
<name>A0ABT4CX51_9CLOT</name>
<reference evidence="3" key="1">
    <citation type="submission" date="2022-12" db="EMBL/GenBank/DDBJ databases">
        <authorList>
            <person name="Wang J."/>
        </authorList>
    </citation>
    <scope>NUCLEOTIDE SEQUENCE</scope>
    <source>
        <strain evidence="3">HY-45-18</strain>
    </source>
</reference>
<comment type="caution">
    <text evidence="3">The sequence shown here is derived from an EMBL/GenBank/DDBJ whole genome shotgun (WGS) entry which is preliminary data.</text>
</comment>
<feature type="domain" description="Glycosyl transferase family 1" evidence="1">
    <location>
        <begin position="168"/>
        <end position="330"/>
    </location>
</feature>
<dbReference type="Proteomes" id="UP001078443">
    <property type="component" value="Unassembled WGS sequence"/>
</dbReference>
<dbReference type="GO" id="GO:0016757">
    <property type="term" value="F:glycosyltransferase activity"/>
    <property type="evidence" value="ECO:0007669"/>
    <property type="project" value="UniProtKB-KW"/>
</dbReference>
<dbReference type="Pfam" id="PF00534">
    <property type="entry name" value="Glycos_transf_1"/>
    <property type="match status" value="1"/>
</dbReference>
<accession>A0ABT4CX51</accession>
<gene>
    <name evidence="3" type="ORF">OW763_04305</name>
</gene>
<evidence type="ECO:0000313" key="4">
    <source>
        <dbReference type="Proteomes" id="UP001078443"/>
    </source>
</evidence>
<organism evidence="3 4">
    <name type="scientific">Clostridium aestuarii</name>
    <dbReference type="NCBI Taxonomy" id="338193"/>
    <lineage>
        <taxon>Bacteria</taxon>
        <taxon>Bacillati</taxon>
        <taxon>Bacillota</taxon>
        <taxon>Clostridia</taxon>
        <taxon>Eubacteriales</taxon>
        <taxon>Clostridiaceae</taxon>
        <taxon>Clostridium</taxon>
    </lineage>
</organism>
<protein>
    <submittedName>
        <fullName evidence="3">Glycosyltransferase</fullName>
        <ecNumber evidence="3">2.4.-.-</ecNumber>
    </submittedName>
</protein>
<dbReference type="RefSeq" id="WP_268039852.1">
    <property type="nucleotide sequence ID" value="NZ_JAPQER010000002.1"/>
</dbReference>
<dbReference type="Pfam" id="PF13477">
    <property type="entry name" value="Glyco_trans_4_2"/>
    <property type="match status" value="1"/>
</dbReference>
<dbReference type="SUPFAM" id="SSF53756">
    <property type="entry name" value="UDP-Glycosyltransferase/glycogen phosphorylase"/>
    <property type="match status" value="1"/>
</dbReference>
<evidence type="ECO:0000259" key="2">
    <source>
        <dbReference type="Pfam" id="PF13477"/>
    </source>
</evidence>
<proteinExistence type="predicted"/>
<keyword evidence="4" id="KW-1185">Reference proteome</keyword>
<dbReference type="PANTHER" id="PTHR45947">
    <property type="entry name" value="SULFOQUINOVOSYL TRANSFERASE SQD2"/>
    <property type="match status" value="1"/>
</dbReference>
<dbReference type="EMBL" id="JAPQER010000002">
    <property type="protein sequence ID" value="MCY6483574.1"/>
    <property type="molecule type" value="Genomic_DNA"/>
</dbReference>
<feature type="domain" description="Glycosyltransferase subfamily 4-like N-terminal" evidence="2">
    <location>
        <begin position="3"/>
        <end position="136"/>
    </location>
</feature>
<keyword evidence="3" id="KW-0808">Transferase</keyword>
<keyword evidence="3" id="KW-0328">Glycosyltransferase</keyword>
<evidence type="ECO:0000313" key="3">
    <source>
        <dbReference type="EMBL" id="MCY6483574.1"/>
    </source>
</evidence>
<evidence type="ECO:0000259" key="1">
    <source>
        <dbReference type="Pfam" id="PF00534"/>
    </source>
</evidence>